<dbReference type="Pfam" id="PF00668">
    <property type="entry name" value="Condensation"/>
    <property type="match status" value="1"/>
</dbReference>
<dbReference type="InterPro" id="IPR023213">
    <property type="entry name" value="CAT-like_dom_sf"/>
</dbReference>
<dbReference type="InterPro" id="IPR036291">
    <property type="entry name" value="NAD(P)-bd_dom_sf"/>
</dbReference>
<feature type="compositionally biased region" description="Polar residues" evidence="5">
    <location>
        <begin position="967"/>
        <end position="984"/>
    </location>
</feature>
<dbReference type="SMART" id="SM00822">
    <property type="entry name" value="PKS_KR"/>
    <property type="match status" value="1"/>
</dbReference>
<dbReference type="Gene3D" id="1.10.1200.10">
    <property type="entry name" value="ACP-like"/>
    <property type="match status" value="2"/>
</dbReference>
<dbReference type="PROSITE" id="PS50075">
    <property type="entry name" value="CARRIER"/>
    <property type="match status" value="2"/>
</dbReference>
<feature type="signal peptide" evidence="6">
    <location>
        <begin position="1"/>
        <end position="19"/>
    </location>
</feature>
<proteinExistence type="inferred from homology"/>
<dbReference type="Pfam" id="PF08659">
    <property type="entry name" value="KR"/>
    <property type="match status" value="1"/>
</dbReference>
<keyword evidence="1" id="KW-0596">Phosphopantetheine</keyword>
<dbReference type="InterPro" id="IPR013968">
    <property type="entry name" value="PKS_KR"/>
</dbReference>
<dbReference type="InterPro" id="IPR042099">
    <property type="entry name" value="ANL_N_sf"/>
</dbReference>
<feature type="region of interest" description="Disordered" evidence="5">
    <location>
        <begin position="960"/>
        <end position="984"/>
    </location>
</feature>
<feature type="chain" id="PRO_5047287151" description="Carrier domain-containing protein" evidence="6">
    <location>
        <begin position="20"/>
        <end position="2117"/>
    </location>
</feature>
<dbReference type="InterPro" id="IPR036736">
    <property type="entry name" value="ACP-like_sf"/>
</dbReference>
<dbReference type="InterPro" id="IPR000873">
    <property type="entry name" value="AMP-dep_synth/lig_dom"/>
</dbReference>
<dbReference type="SUPFAM" id="SSF51735">
    <property type="entry name" value="NAD(P)-binding Rossmann-fold domains"/>
    <property type="match status" value="1"/>
</dbReference>
<dbReference type="Pfam" id="PF00501">
    <property type="entry name" value="AMP-binding"/>
    <property type="match status" value="1"/>
</dbReference>
<name>A0ABR4FZT5_9EURO</name>
<evidence type="ECO:0000256" key="2">
    <source>
        <dbReference type="ARBA" id="ARBA00022553"/>
    </source>
</evidence>
<dbReference type="Gene3D" id="3.30.559.30">
    <property type="entry name" value="Nonribosomal peptide synthetase, condensation domain"/>
    <property type="match status" value="1"/>
</dbReference>
<dbReference type="Proteomes" id="UP001610563">
    <property type="component" value="Unassembled WGS sequence"/>
</dbReference>
<dbReference type="InterPro" id="IPR057326">
    <property type="entry name" value="KR_dom"/>
</dbReference>
<keyword evidence="6" id="KW-0732">Signal</keyword>
<comment type="caution">
    <text evidence="8">The sequence shown here is derived from an EMBL/GenBank/DDBJ whole genome shotgun (WGS) entry which is preliminary data.</text>
</comment>
<keyword evidence="2" id="KW-0597">Phosphoprotein</keyword>
<dbReference type="SUPFAM" id="SSF56801">
    <property type="entry name" value="Acetyl-CoA synthetase-like"/>
    <property type="match status" value="1"/>
</dbReference>
<dbReference type="SUPFAM" id="SSF47336">
    <property type="entry name" value="ACP-like"/>
    <property type="match status" value="2"/>
</dbReference>
<dbReference type="PROSITE" id="PS00455">
    <property type="entry name" value="AMP_BINDING"/>
    <property type="match status" value="1"/>
</dbReference>
<dbReference type="InterPro" id="IPR009081">
    <property type="entry name" value="PP-bd_ACP"/>
</dbReference>
<evidence type="ECO:0000256" key="4">
    <source>
        <dbReference type="ARBA" id="ARBA00029454"/>
    </source>
</evidence>
<gene>
    <name evidence="8" type="ORF">BJX66DRAFT_308205</name>
</gene>
<organism evidence="8 9">
    <name type="scientific">Aspergillus keveii</name>
    <dbReference type="NCBI Taxonomy" id="714993"/>
    <lineage>
        <taxon>Eukaryota</taxon>
        <taxon>Fungi</taxon>
        <taxon>Dikarya</taxon>
        <taxon>Ascomycota</taxon>
        <taxon>Pezizomycotina</taxon>
        <taxon>Eurotiomycetes</taxon>
        <taxon>Eurotiomycetidae</taxon>
        <taxon>Eurotiales</taxon>
        <taxon>Aspergillaceae</taxon>
        <taxon>Aspergillus</taxon>
        <taxon>Aspergillus subgen. Nidulantes</taxon>
    </lineage>
</organism>
<dbReference type="PROSITE" id="PS00012">
    <property type="entry name" value="PHOSPHOPANTETHEINE"/>
    <property type="match status" value="1"/>
</dbReference>
<evidence type="ECO:0000313" key="8">
    <source>
        <dbReference type="EMBL" id="KAL2788766.1"/>
    </source>
</evidence>
<dbReference type="Gene3D" id="3.40.50.12780">
    <property type="entry name" value="N-terminal domain of ligase-like"/>
    <property type="match status" value="1"/>
</dbReference>
<dbReference type="EMBL" id="JBFTWV010000074">
    <property type="protein sequence ID" value="KAL2788766.1"/>
    <property type="molecule type" value="Genomic_DNA"/>
</dbReference>
<dbReference type="Gene3D" id="3.30.559.10">
    <property type="entry name" value="Chloramphenicol acetyltransferase-like domain"/>
    <property type="match status" value="1"/>
</dbReference>
<dbReference type="Pfam" id="PF00550">
    <property type="entry name" value="PP-binding"/>
    <property type="match status" value="2"/>
</dbReference>
<dbReference type="SUPFAM" id="SSF52777">
    <property type="entry name" value="CoA-dependent acyltransferases"/>
    <property type="match status" value="2"/>
</dbReference>
<evidence type="ECO:0000256" key="6">
    <source>
        <dbReference type="SAM" id="SignalP"/>
    </source>
</evidence>
<evidence type="ECO:0000256" key="1">
    <source>
        <dbReference type="ARBA" id="ARBA00022450"/>
    </source>
</evidence>
<protein>
    <recommendedName>
        <fullName evidence="7">Carrier domain-containing protein</fullName>
    </recommendedName>
</protein>
<dbReference type="InterPro" id="IPR045851">
    <property type="entry name" value="AMP-bd_C_sf"/>
</dbReference>
<evidence type="ECO:0000256" key="5">
    <source>
        <dbReference type="SAM" id="MobiDB-lite"/>
    </source>
</evidence>
<dbReference type="SMART" id="SM00823">
    <property type="entry name" value="PKS_PP"/>
    <property type="match status" value="1"/>
</dbReference>
<dbReference type="InterPro" id="IPR020806">
    <property type="entry name" value="PKS_PP-bd"/>
</dbReference>
<keyword evidence="9" id="KW-1185">Reference proteome</keyword>
<comment type="similarity">
    <text evidence="4">Belongs to the NRP synthetase family.</text>
</comment>
<sequence>MELTGMSLVTMAMLGGVEGWWEDGDSASCPAIKTGELDNLLSNNGFFGIDTIFHDQPSQSTHGYSVLAAQAMDDRLAILRSPLTAVHTIPPTKVVIIGGETSRVSSIVRQGRTLFRSWASEIQLFSRFDAVDTARILEGCSVINLQDLDKPLFSSPPSVNELKNLQEVLGRARNILWVTSRRLVEDPYANIMAGIGRALNHEHVDLNLQFLDFDHGEPVDGQTILIQFLRLVFSTSFPSVTEGMLWVREPELVVRNGQMITPRVVLDTETNEIFNADRRKVVKYISSAEPIEIVDGGSSEARITRVTALNASDGHVQMQAELSVALHASGEAPRYLAYGHVDSGRPRFALSDTDSSVVAVPETLESGAEIAQKCDATTLVKVATFLLASDIVSRMSTSGTALVSGASYGLSTAISTLAAEADKKIVFVTVTSEKETPERLVGVQEIHLHPQSPLRTVRRLLPRDASDLFDLSSNSSAAFIAACLPSGSRAEGFDAGLLSQESAKEAVNIYMAHPELLSSIPAPTVLSLTEIPQKRTDKLERLSVVTNWSRSSPVNAVIRGLDPHTLISPHKTYFLVGMAGELGQSLAYFLVRSGARYIVLSSRNPKDNQHWLQDLRSVGIDIRMVKMDVTDRTQVLETVKHLQATMPPIGGVTNAALVLEPGVFGNLSAASIAKQMMPKIHGTVHLDEAFADGPPLDFFMCFGSLGTTIGNPGHAIYHAGNAFMLSLVANRKRRGLAGSILNFGMLVDVGYVARADRSEGSNVEEWLRTDGLIALSEADFHHVIMQGIAAGRPGSGSHEVIMGVEMFHDKGQATRPRWVGSPRLSHMVRKVSDANEGGADASAAGGSHQSTLEAATTIEEAIPPVTELLSQTIKAMIHVSLDSIHADEPLSRLGIDSINAIEIRKWLWERLQVEIPMVKILGRDPSASIIRSIAAQYLEKRPKRANEEISVAAKAEEVQATRVEPTTDGQALGQSQSSLDLDGKASSTANSWEIVPESPVSSLSSESALEFTRSERLSFSQSGLFYIQAFSESRTSLNLTTRWNIQGPLDVERLAQAFQKTVNRHDALRTCFVVAEDSSEVQQYLTRTKEFRLTRLQSSPETADADAQRTFDNLKVHEYCIETGETLRVILLQHHAQSHTLVLGIHNLAVDVVSIMMILKEVGAEYQSPRWSQTPTLSYFDYTREQREAMHNGRLDASIEYWIKHLGPIPDPLPLLPVANVRARQSTRAYGHHHVTREVSSEFVAAITAIGQAHGDVTPMQFYLAALQVFLRRLLNLDTDIVIGVVHAGRDGLSKFRETVGHMATILPIRFKGALDKKFPEVLQDTRTTLVDSLDHAHIPFALIVDKVVRRRPGMSEGNMPLIQVGFDYMANVSLSGSLGSDSTISLEDADFTTVYDLVLDIQPSADGKAGHILGITCSDDYYSRSATELLAESFVNVLHGLVQEPLSLVGDYKIFSDAQLDNAKTVARSTPPLSQTWPESLVERFAQVATQFPGSVAIKDGDESITYSQLKEKVELYAGILLAADARGGTSRVAVLCKPSIDLYAAMLAIYWIGAIFVPLDASVPAARRNEMMKACQPRVLVFHPATADEVAEKHLHLDTGSRLSLVNITMLSRTHRLDSPPPMTVPADSGADSHILFTSGSTGIPKGIRLHQRGIMNFAAAVTQRYNLGQVRVLQQTSIGFDVGFSQIYTALTNGGTLVVAPLEARGDPGRLSKLILDNQVQWTMCTPSEYSLMLTYAADRLRQCSEWRFAGAGGEVLPDHVVDGLRNLGLPHLLLTNWYGPTEVTVITAQDIPLNTRISNETTNNNDNKLGSTIGRVLPNNAINIASETDGSLLPVGMPGEICVAGNMVANGYLDTKFNVDTFIENPFATITSPTDKYFTNMYRTGDKGIMQQDGSITFLGRTVRGSTVIKLRGLRIDLDEVSGAILATVSDDLAEAAVTVRGGESDEQPQFLVCHVSFKPDRSLKHQQLVDLVQRLPLPRYMIPATIVVLDRMPLVPNGKLDRELLKTLPLPATASTSPSNSQSQLTNGISEALTQTESTLRALWIRIIGAAAANADIGPQSSFLSVGGNSFLFVHLQHSIRREMGADISLPQLGMAVDLRDMAGVVERGRRM</sequence>
<dbReference type="Gene3D" id="3.30.300.30">
    <property type="match status" value="1"/>
</dbReference>
<dbReference type="InterPro" id="IPR020845">
    <property type="entry name" value="AMP-binding_CS"/>
</dbReference>
<dbReference type="InterPro" id="IPR006162">
    <property type="entry name" value="Ppantetheine_attach_site"/>
</dbReference>
<dbReference type="PANTHER" id="PTHR45527:SF1">
    <property type="entry name" value="FATTY ACID SYNTHASE"/>
    <property type="match status" value="1"/>
</dbReference>
<accession>A0ABR4FZT5</accession>
<dbReference type="PANTHER" id="PTHR45527">
    <property type="entry name" value="NONRIBOSOMAL PEPTIDE SYNTHETASE"/>
    <property type="match status" value="1"/>
</dbReference>
<evidence type="ECO:0000256" key="3">
    <source>
        <dbReference type="ARBA" id="ARBA00022598"/>
    </source>
</evidence>
<evidence type="ECO:0000259" key="7">
    <source>
        <dbReference type="PROSITE" id="PS50075"/>
    </source>
</evidence>
<keyword evidence="3" id="KW-0436">Ligase</keyword>
<dbReference type="CDD" id="cd19532">
    <property type="entry name" value="C_PKS-NRPS"/>
    <property type="match status" value="1"/>
</dbReference>
<dbReference type="Gene3D" id="3.40.50.720">
    <property type="entry name" value="NAD(P)-binding Rossmann-like Domain"/>
    <property type="match status" value="1"/>
</dbReference>
<feature type="domain" description="Carrier" evidence="7">
    <location>
        <begin position="2036"/>
        <end position="2115"/>
    </location>
</feature>
<reference evidence="8 9" key="1">
    <citation type="submission" date="2024-07" db="EMBL/GenBank/DDBJ databases">
        <title>Section-level genome sequencing and comparative genomics of Aspergillus sections Usti and Cavernicolus.</title>
        <authorList>
            <consortium name="Lawrence Berkeley National Laboratory"/>
            <person name="Nybo J.L."/>
            <person name="Vesth T.C."/>
            <person name="Theobald S."/>
            <person name="Frisvad J.C."/>
            <person name="Larsen T.O."/>
            <person name="Kjaerboelling I."/>
            <person name="Rothschild-Mancinelli K."/>
            <person name="Lyhne E.K."/>
            <person name="Kogle M.E."/>
            <person name="Barry K."/>
            <person name="Clum A."/>
            <person name="Na H."/>
            <person name="Ledsgaard L."/>
            <person name="Lin J."/>
            <person name="Lipzen A."/>
            <person name="Kuo A."/>
            <person name="Riley R."/>
            <person name="Mondo S."/>
            <person name="Labutti K."/>
            <person name="Haridas S."/>
            <person name="Pangalinan J."/>
            <person name="Salamov A.A."/>
            <person name="Simmons B.A."/>
            <person name="Magnuson J.K."/>
            <person name="Chen J."/>
            <person name="Drula E."/>
            <person name="Henrissat B."/>
            <person name="Wiebenga A."/>
            <person name="Lubbers R.J."/>
            <person name="Gomes A.C."/>
            <person name="Makela M.R."/>
            <person name="Stajich J."/>
            <person name="Grigoriev I.V."/>
            <person name="Mortensen U.H."/>
            <person name="De Vries R.P."/>
            <person name="Baker S.E."/>
            <person name="Andersen M.R."/>
        </authorList>
    </citation>
    <scope>NUCLEOTIDE SEQUENCE [LARGE SCALE GENOMIC DNA]</scope>
    <source>
        <strain evidence="8 9">CBS 209.92</strain>
    </source>
</reference>
<dbReference type="InterPro" id="IPR001242">
    <property type="entry name" value="Condensation_dom"/>
</dbReference>
<dbReference type="CDD" id="cd05930">
    <property type="entry name" value="A_NRPS"/>
    <property type="match status" value="1"/>
</dbReference>
<feature type="domain" description="Carrier" evidence="7">
    <location>
        <begin position="863"/>
        <end position="937"/>
    </location>
</feature>
<evidence type="ECO:0000313" key="9">
    <source>
        <dbReference type="Proteomes" id="UP001610563"/>
    </source>
</evidence>